<keyword evidence="4" id="KW-0378">Hydrolase</keyword>
<evidence type="ECO:0000256" key="7">
    <source>
        <dbReference type="ARBA" id="ARBA00032509"/>
    </source>
</evidence>
<keyword evidence="11" id="KW-1185">Reference proteome</keyword>
<dbReference type="GO" id="GO:0016558">
    <property type="term" value="P:protein import into peroxisome matrix"/>
    <property type="evidence" value="ECO:0007669"/>
    <property type="project" value="TreeGrafter"/>
</dbReference>
<dbReference type="GO" id="GO:0005829">
    <property type="term" value="C:cytosol"/>
    <property type="evidence" value="ECO:0007669"/>
    <property type="project" value="TreeGrafter"/>
</dbReference>
<keyword evidence="5" id="KW-0067">ATP-binding</keyword>
<dbReference type="InterPro" id="IPR015342">
    <property type="entry name" value="PEX1-N_C-lobe"/>
</dbReference>
<dbReference type="GO" id="GO:0005778">
    <property type="term" value="C:peroxisomal membrane"/>
    <property type="evidence" value="ECO:0007669"/>
    <property type="project" value="TreeGrafter"/>
</dbReference>
<dbReference type="OrthoDB" id="2187at2759"/>
<dbReference type="Gene3D" id="3.40.50.300">
    <property type="entry name" value="P-loop containing nucleotide triphosphate hydrolases"/>
    <property type="match status" value="2"/>
</dbReference>
<dbReference type="SUPFAM" id="SSF52540">
    <property type="entry name" value="P-loop containing nucleoside triphosphate hydrolases"/>
    <property type="match status" value="2"/>
</dbReference>
<dbReference type="InterPro" id="IPR050168">
    <property type="entry name" value="AAA_ATPase_domain"/>
</dbReference>
<sequence length="822" mass="92350">MMKIKHGSFKDCLLRVPFIPSTNTVKVTDQGRTIYFYCIRGGDYYELSSLYAKALNLDEDRLVTIEGVQPRLLKKVEIEPADEDSWDVISYNTSFVENNFLAQMRAVQVSGSFPLWVHNICVWLRVVSLDGDWGLLQLDSEILVKPKERKRKVPFKTLRALPGSLYLTTNSFPDNTILACSLNTCIILGICKNGDCPENHISSNLLQKFSKYKISQLLTTQDNTLSFLHKFSLEVKISPGEFSANCSREDLHEISKLYPKLMIFNGMKLDFQDKIITFSLKTNVNQQEWLGFILLTNYALITCNPPCILAPLQQKVLKLPSFIELAEQIVENSNRNVLVVVEGAPGVGKSSAVALGIQAFEKKLIASVKVECRGFSRKEFGNRIIEAVEIAEEKTPAVVVVEDLDMSCAKVEDLQTEEGKLSSSQNSLYLLAVLDKYRQSKDMMFVVTCKHKSCLHPLLTTSGYFFCTLAIPALTLPDTSLIFSEYFNNLSISSLTSYLKSFTVSDIFQFCRLSLLQLQGSEITSESLSQFLKTYTPQALEKKDITSAIKWSDIGGMFSSKQKIEEAFKFPVKYSDLYSTYPLKLRSGMLLFGPPGCGKTLIASAIPEMCEMTMITVKGPELLNKYIGASEQSVREVFDRAKRVKPCAIVFDEFEAIVPKRGSGSTAVTDRIVNQFLCELDGVESRGNVYVIAVSSRPELIDPALLRPGRLDFHVYCGFPNELERADIFRIMCGKISVQGDFYRAGNATNGFTAADIQGVMNNLQIGMAHGKFENITEELILLEIEKSKPSFSKSQIEEYEERFRNFVHKKVQEVGKRLALI</sequence>
<dbReference type="InterPro" id="IPR003593">
    <property type="entry name" value="AAA+_ATPase"/>
</dbReference>
<dbReference type="GO" id="GO:0005524">
    <property type="term" value="F:ATP binding"/>
    <property type="evidence" value="ECO:0007669"/>
    <property type="project" value="UniProtKB-KW"/>
</dbReference>
<dbReference type="Gene3D" id="3.10.330.10">
    <property type="match status" value="1"/>
</dbReference>
<dbReference type="SUPFAM" id="SSF54585">
    <property type="entry name" value="Cdc48 domain 2-like"/>
    <property type="match status" value="1"/>
</dbReference>
<evidence type="ECO:0000259" key="9">
    <source>
        <dbReference type="SMART" id="SM00382"/>
    </source>
</evidence>
<dbReference type="Gene3D" id="1.10.8.60">
    <property type="match status" value="1"/>
</dbReference>
<feature type="domain" description="AAA+ ATPase" evidence="9">
    <location>
        <begin position="585"/>
        <end position="721"/>
    </location>
</feature>
<comment type="similarity">
    <text evidence="2">Belongs to the AAA ATPase family.</text>
</comment>
<evidence type="ECO:0000256" key="4">
    <source>
        <dbReference type="ARBA" id="ARBA00022801"/>
    </source>
</evidence>
<organism evidence="10 11">
    <name type="scientific">Stentor coeruleus</name>
    <dbReference type="NCBI Taxonomy" id="5963"/>
    <lineage>
        <taxon>Eukaryota</taxon>
        <taxon>Sar</taxon>
        <taxon>Alveolata</taxon>
        <taxon>Ciliophora</taxon>
        <taxon>Postciliodesmatophora</taxon>
        <taxon>Heterotrichea</taxon>
        <taxon>Heterotrichida</taxon>
        <taxon>Stentoridae</taxon>
        <taxon>Stentor</taxon>
    </lineage>
</organism>
<accession>A0A1R2CKJ1</accession>
<evidence type="ECO:0000256" key="1">
    <source>
        <dbReference type="ARBA" id="ARBA00004370"/>
    </source>
</evidence>
<dbReference type="Pfam" id="PF00004">
    <property type="entry name" value="AAA"/>
    <property type="match status" value="2"/>
</dbReference>
<evidence type="ECO:0000313" key="10">
    <source>
        <dbReference type="EMBL" id="OMJ89517.1"/>
    </source>
</evidence>
<evidence type="ECO:0000313" key="11">
    <source>
        <dbReference type="Proteomes" id="UP000187209"/>
    </source>
</evidence>
<dbReference type="SMART" id="SM00382">
    <property type="entry name" value="AAA"/>
    <property type="match status" value="2"/>
</dbReference>
<reference evidence="10 11" key="1">
    <citation type="submission" date="2016-11" db="EMBL/GenBank/DDBJ databases">
        <title>The macronuclear genome of Stentor coeruleus: a giant cell with tiny introns.</title>
        <authorList>
            <person name="Slabodnick M."/>
            <person name="Ruby J.G."/>
            <person name="Reiff S.B."/>
            <person name="Swart E.C."/>
            <person name="Gosai S."/>
            <person name="Prabakaran S."/>
            <person name="Witkowska E."/>
            <person name="Larue G.E."/>
            <person name="Fisher S."/>
            <person name="Freeman R.M."/>
            <person name="Gunawardena J."/>
            <person name="Chu W."/>
            <person name="Stover N.A."/>
            <person name="Gregory B.D."/>
            <person name="Nowacki M."/>
            <person name="Derisi J."/>
            <person name="Roy S.W."/>
            <person name="Marshall W.F."/>
            <person name="Sood P."/>
        </authorList>
    </citation>
    <scope>NUCLEOTIDE SEQUENCE [LARGE SCALE GENOMIC DNA]</scope>
    <source>
        <strain evidence="10">WM001</strain>
    </source>
</reference>
<dbReference type="Proteomes" id="UP000187209">
    <property type="component" value="Unassembled WGS sequence"/>
</dbReference>
<evidence type="ECO:0000256" key="5">
    <source>
        <dbReference type="ARBA" id="ARBA00022840"/>
    </source>
</evidence>
<comment type="caution">
    <text evidence="10">The sequence shown here is derived from an EMBL/GenBank/DDBJ whole genome shotgun (WGS) entry which is preliminary data.</text>
</comment>
<dbReference type="EMBL" id="MPUH01000124">
    <property type="protein sequence ID" value="OMJ89517.1"/>
    <property type="molecule type" value="Genomic_DNA"/>
</dbReference>
<dbReference type="InterPro" id="IPR027417">
    <property type="entry name" value="P-loop_NTPase"/>
</dbReference>
<evidence type="ECO:0000256" key="6">
    <source>
        <dbReference type="ARBA" id="ARBA00023136"/>
    </source>
</evidence>
<evidence type="ECO:0000256" key="8">
    <source>
        <dbReference type="ARBA" id="ARBA00034532"/>
    </source>
</evidence>
<comment type="subcellular location">
    <subcellularLocation>
        <location evidence="1">Membrane</location>
    </subcellularLocation>
</comment>
<dbReference type="FunFam" id="3.40.50.300:FF:000149">
    <property type="entry name" value="Nuclear valosin-containing protein-like"/>
    <property type="match status" value="1"/>
</dbReference>
<dbReference type="AlphaFoldDB" id="A0A1R2CKJ1"/>
<dbReference type="Pfam" id="PF09262">
    <property type="entry name" value="PEX-1N"/>
    <property type="match status" value="1"/>
</dbReference>
<proteinExistence type="inferred from homology"/>
<dbReference type="InterPro" id="IPR029067">
    <property type="entry name" value="CDC48_domain_2-like_sf"/>
</dbReference>
<name>A0A1R2CKJ1_9CILI</name>
<keyword evidence="6" id="KW-0472">Membrane</keyword>
<gene>
    <name evidence="10" type="ORF">SteCoe_8316</name>
</gene>
<dbReference type="PANTHER" id="PTHR23077:SF12">
    <property type="entry name" value="PEROXISOMAL ATPASE PEX1"/>
    <property type="match status" value="1"/>
</dbReference>
<dbReference type="GO" id="GO:0016887">
    <property type="term" value="F:ATP hydrolysis activity"/>
    <property type="evidence" value="ECO:0007669"/>
    <property type="project" value="InterPro"/>
</dbReference>
<evidence type="ECO:0000256" key="2">
    <source>
        <dbReference type="ARBA" id="ARBA00006914"/>
    </source>
</evidence>
<evidence type="ECO:0000256" key="3">
    <source>
        <dbReference type="ARBA" id="ARBA00022741"/>
    </source>
</evidence>
<protein>
    <recommendedName>
        <fullName evidence="8">Peroxisomal ATPase PEX1</fullName>
    </recommendedName>
    <alternativeName>
        <fullName evidence="7">Peroxin-1</fullName>
    </alternativeName>
</protein>
<dbReference type="PANTHER" id="PTHR23077">
    <property type="entry name" value="AAA-FAMILY ATPASE"/>
    <property type="match status" value="1"/>
</dbReference>
<dbReference type="InterPro" id="IPR003959">
    <property type="entry name" value="ATPase_AAA_core"/>
</dbReference>
<feature type="domain" description="AAA+ ATPase" evidence="9">
    <location>
        <begin position="335"/>
        <end position="475"/>
    </location>
</feature>
<keyword evidence="3" id="KW-0547">Nucleotide-binding</keyword>